<feature type="transmembrane region" description="Helical" evidence="1">
    <location>
        <begin position="41"/>
        <end position="59"/>
    </location>
</feature>
<organism evidence="2 4">
    <name type="scientific">Pectobacterium wasabiae</name>
    <dbReference type="NCBI Taxonomy" id="55208"/>
    <lineage>
        <taxon>Bacteria</taxon>
        <taxon>Pseudomonadati</taxon>
        <taxon>Pseudomonadota</taxon>
        <taxon>Gammaproteobacteria</taxon>
        <taxon>Enterobacterales</taxon>
        <taxon>Pectobacteriaceae</taxon>
        <taxon>Pectobacterium</taxon>
    </lineage>
</organism>
<evidence type="ECO:0000256" key="1">
    <source>
        <dbReference type="SAM" id="Phobius"/>
    </source>
</evidence>
<dbReference type="EMBL" id="JQHP01000003">
    <property type="protein sequence ID" value="KFX08556.1"/>
    <property type="molecule type" value="Genomic_DNA"/>
</dbReference>
<sequence length="65" mass="7396">MSLSKIISYAVKEFISTYITIVLMIGLGIFFYEFIPEHSGKLTILSIVIVVYVDIKFFSKKSGQK</sequence>
<comment type="caution">
    <text evidence="2">The sequence shown here is derived from an EMBL/GenBank/DDBJ whole genome shotgun (WGS) entry which is preliminary data.</text>
</comment>
<reference evidence="4 5" key="1">
    <citation type="submission" date="2014-08" db="EMBL/GenBank/DDBJ databases">
        <title>Genome sequences of NCPPB Pectobacterium isolates.</title>
        <authorList>
            <person name="Glover R.H."/>
            <person name="Sapp M."/>
            <person name="Elphinstone J."/>
        </authorList>
    </citation>
    <scope>NUCLEOTIDE SEQUENCE [LARGE SCALE GENOMIC DNA]</scope>
    <source>
        <strain evidence="2 4">NCPPB 3701</strain>
        <strain evidence="3 5">NCPPB3702</strain>
    </source>
</reference>
<keyword evidence="1" id="KW-1133">Transmembrane helix</keyword>
<dbReference type="Proteomes" id="UP000029436">
    <property type="component" value="Unassembled WGS sequence"/>
</dbReference>
<keyword evidence="5" id="KW-1185">Reference proteome</keyword>
<accession>A0AAW3EKZ8</accession>
<keyword evidence="1" id="KW-0812">Transmembrane</keyword>
<keyword evidence="1" id="KW-0472">Membrane</keyword>
<dbReference type="EMBL" id="JQOH01000004">
    <property type="protein sequence ID" value="KGA28583.1"/>
    <property type="molecule type" value="Genomic_DNA"/>
</dbReference>
<name>A0AAW3EKZ8_9GAMM</name>
<feature type="transmembrane region" description="Helical" evidence="1">
    <location>
        <begin position="15"/>
        <end position="35"/>
    </location>
</feature>
<dbReference type="Proteomes" id="UP000029257">
    <property type="component" value="Unassembled WGS sequence"/>
</dbReference>
<proteinExistence type="predicted"/>
<evidence type="ECO:0000313" key="4">
    <source>
        <dbReference type="Proteomes" id="UP000029257"/>
    </source>
</evidence>
<evidence type="ECO:0000313" key="2">
    <source>
        <dbReference type="EMBL" id="KFX08556.1"/>
    </source>
</evidence>
<dbReference type="AlphaFoldDB" id="A0AAW3EKZ8"/>
<evidence type="ECO:0000313" key="5">
    <source>
        <dbReference type="Proteomes" id="UP000029436"/>
    </source>
</evidence>
<evidence type="ECO:0000313" key="3">
    <source>
        <dbReference type="EMBL" id="KGA28583.1"/>
    </source>
</evidence>
<gene>
    <name evidence="2" type="ORF">JV38_07470</name>
    <name evidence="3" type="ORF">KU73_11190</name>
</gene>
<protein>
    <submittedName>
        <fullName evidence="2">Uncharacterized protein</fullName>
    </submittedName>
</protein>